<keyword evidence="3" id="KW-0472">Membrane</keyword>
<feature type="domain" description="Signal transduction histidine kinase internal region" evidence="4">
    <location>
        <begin position="533"/>
        <end position="611"/>
    </location>
</feature>
<dbReference type="SUPFAM" id="SSF55874">
    <property type="entry name" value="ATPase domain of HSP90 chaperone/DNA topoisomerase II/histidine kinase"/>
    <property type="match status" value="1"/>
</dbReference>
<dbReference type="Pfam" id="PF13181">
    <property type="entry name" value="TPR_8"/>
    <property type="match status" value="1"/>
</dbReference>
<proteinExistence type="predicted"/>
<dbReference type="InterPro" id="IPR011990">
    <property type="entry name" value="TPR-like_helical_dom_sf"/>
</dbReference>
<evidence type="ECO:0000313" key="5">
    <source>
        <dbReference type="EMBL" id="MCL6274891.1"/>
    </source>
</evidence>
<feature type="repeat" description="TPR" evidence="1">
    <location>
        <begin position="234"/>
        <end position="267"/>
    </location>
</feature>
<dbReference type="SUPFAM" id="SSF48452">
    <property type="entry name" value="TPR-like"/>
    <property type="match status" value="2"/>
</dbReference>
<dbReference type="EMBL" id="JAMFMA010000003">
    <property type="protein sequence ID" value="MCL6274891.1"/>
    <property type="molecule type" value="Genomic_DNA"/>
</dbReference>
<keyword evidence="3" id="KW-0812">Transmembrane</keyword>
<dbReference type="Gene3D" id="1.25.40.10">
    <property type="entry name" value="Tetratricopeptide repeat domain"/>
    <property type="match status" value="3"/>
</dbReference>
<dbReference type="InterPro" id="IPR019734">
    <property type="entry name" value="TPR_rpt"/>
</dbReference>
<dbReference type="PANTHER" id="PTHR34220">
    <property type="entry name" value="SENSOR HISTIDINE KINASE YPDA"/>
    <property type="match status" value="1"/>
</dbReference>
<dbReference type="InterPro" id="IPR050640">
    <property type="entry name" value="Bact_2-comp_sensor_kinase"/>
</dbReference>
<dbReference type="Pfam" id="PF13432">
    <property type="entry name" value="TPR_16"/>
    <property type="match status" value="1"/>
</dbReference>
<dbReference type="SUPFAM" id="SSF49464">
    <property type="entry name" value="Carboxypeptidase regulatory domain-like"/>
    <property type="match status" value="1"/>
</dbReference>
<feature type="transmembrane region" description="Helical" evidence="3">
    <location>
        <begin position="498"/>
        <end position="518"/>
    </location>
</feature>
<dbReference type="RefSeq" id="WP_249658075.1">
    <property type="nucleotide sequence ID" value="NZ_JAMFMA010000003.1"/>
</dbReference>
<feature type="repeat" description="TPR" evidence="1">
    <location>
        <begin position="163"/>
        <end position="196"/>
    </location>
</feature>
<dbReference type="Gene3D" id="3.30.565.10">
    <property type="entry name" value="Histidine kinase-like ATPase, C-terminal domain"/>
    <property type="match status" value="1"/>
</dbReference>
<keyword evidence="5" id="KW-0808">Transferase</keyword>
<keyword evidence="3" id="KW-1133">Transmembrane helix</keyword>
<dbReference type="PANTHER" id="PTHR34220:SF7">
    <property type="entry name" value="SENSOR HISTIDINE KINASE YPDA"/>
    <property type="match status" value="1"/>
</dbReference>
<dbReference type="GO" id="GO:0016301">
    <property type="term" value="F:kinase activity"/>
    <property type="evidence" value="ECO:0007669"/>
    <property type="project" value="UniProtKB-KW"/>
</dbReference>
<keyword evidence="6" id="KW-1185">Reference proteome</keyword>
<dbReference type="InterPro" id="IPR008969">
    <property type="entry name" value="CarboxyPept-like_regulatory"/>
</dbReference>
<evidence type="ECO:0000259" key="4">
    <source>
        <dbReference type="Pfam" id="PF06580"/>
    </source>
</evidence>
<name>A0ABT0PUD3_9FLAO</name>
<dbReference type="PROSITE" id="PS50005">
    <property type="entry name" value="TPR"/>
    <property type="match status" value="2"/>
</dbReference>
<dbReference type="SMART" id="SM00028">
    <property type="entry name" value="TPR"/>
    <property type="match status" value="4"/>
</dbReference>
<sequence length="740" mass="84715">MGKKTYIWIVFLVFSFYGMAQEQTRRELVQIKGSVKGKENYMPVPGVEVSTDTGYYTTTNGQGEFVIRAAVGDMLIFESQDFETVRHQVTSDEDIVVYVKGYEASRSQKKNKRTNTVSKAKDSHQQLLDSANAYKRSDLEKSVDFITQSIAQLGKRADRVQLSNSLFALGEIYLYHAQYDLAISSLKDALAARRTAKTELLLGQAYNLNNQYDLAESTLLPLVDVNGLVPYQRVQINEGLGDAYKGQGDVTKALDYYQEGLQIAQKNQISPKVIDLNSKIADAYASDNRIIEAEGFFNNSLNLSKEVAPERQIQENEKVADFYNEKNRYDDEIQLRKQSLNELQQLPAATVNKSSGDIGLPDTITSQQINYKIGRAYIAQDKLDEAIPYLQRSIVEADNEDDLVVQKDATRRLSEVYKYKGDFTKALETYQDYVAVVDSLYARKEQEISRAARFNREIATQQNRISTLEQERELSQSKYSLAVTEQQLYEESSKRQKWIIYSLLFGMMLLALMAFLFYRTNQQQKLANNLLALKSLRTQMNPHFIFNALNSVNNFIAKSDERSANRFLSDFSVLMRSVLENSEEDFIPLSKELELLELYVKLEHSRFEDKFDYQIRIDQKLDIEAFSIPPMLLQPYIENAIWHGLRYKEEKGFLNINIQEATKDVLEISIEDNGIGRKKSAALKTENQKKQKSKGMGNIKKRIQILNEMYKDKVAVSISDLNDDTTGTKVVLKLKKDAWS</sequence>
<keyword evidence="1" id="KW-0802">TPR repeat</keyword>
<evidence type="ECO:0000313" key="6">
    <source>
        <dbReference type="Proteomes" id="UP001203607"/>
    </source>
</evidence>
<comment type="caution">
    <text evidence="5">The sequence shown here is derived from an EMBL/GenBank/DDBJ whole genome shotgun (WGS) entry which is preliminary data.</text>
</comment>
<evidence type="ECO:0000256" key="2">
    <source>
        <dbReference type="SAM" id="Coils"/>
    </source>
</evidence>
<keyword evidence="5" id="KW-0418">Kinase</keyword>
<organism evidence="5 6">
    <name type="scientific">Flagellimonas spongiicola</name>
    <dbReference type="NCBI Taxonomy" id="2942208"/>
    <lineage>
        <taxon>Bacteria</taxon>
        <taxon>Pseudomonadati</taxon>
        <taxon>Bacteroidota</taxon>
        <taxon>Flavobacteriia</taxon>
        <taxon>Flavobacteriales</taxon>
        <taxon>Flavobacteriaceae</taxon>
        <taxon>Flagellimonas</taxon>
    </lineage>
</organism>
<keyword evidence="2" id="KW-0175">Coiled coil</keyword>
<evidence type="ECO:0000256" key="1">
    <source>
        <dbReference type="PROSITE-ProRule" id="PRU00339"/>
    </source>
</evidence>
<reference evidence="5 6" key="1">
    <citation type="submission" date="2022-05" db="EMBL/GenBank/DDBJ databases">
        <authorList>
            <person name="Park J.-S."/>
        </authorList>
    </citation>
    <scope>NUCLEOTIDE SEQUENCE [LARGE SCALE GENOMIC DNA]</scope>
    <source>
        <strain evidence="5 6">2012CJ35-5</strain>
    </source>
</reference>
<feature type="coiled-coil region" evidence="2">
    <location>
        <begin position="451"/>
        <end position="478"/>
    </location>
</feature>
<dbReference type="Proteomes" id="UP001203607">
    <property type="component" value="Unassembled WGS sequence"/>
</dbReference>
<dbReference type="InterPro" id="IPR010559">
    <property type="entry name" value="Sig_transdc_His_kin_internal"/>
</dbReference>
<dbReference type="Pfam" id="PF06580">
    <property type="entry name" value="His_kinase"/>
    <property type="match status" value="1"/>
</dbReference>
<dbReference type="InterPro" id="IPR036890">
    <property type="entry name" value="HATPase_C_sf"/>
</dbReference>
<evidence type="ECO:0000256" key="3">
    <source>
        <dbReference type="SAM" id="Phobius"/>
    </source>
</evidence>
<accession>A0ABT0PUD3</accession>
<gene>
    <name evidence="5" type="ORF">M3P19_12795</name>
</gene>
<protein>
    <submittedName>
        <fullName evidence="5">Histidine kinase</fullName>
    </submittedName>
</protein>